<dbReference type="Proteomes" id="UP000250266">
    <property type="component" value="Unassembled WGS sequence"/>
</dbReference>
<feature type="domain" description="Heterokaryon incompatibility" evidence="2">
    <location>
        <begin position="101"/>
        <end position="254"/>
    </location>
</feature>
<dbReference type="AlphaFoldDB" id="A0A8E2E795"/>
<gene>
    <name evidence="3" type="ORF">K432DRAFT_417846</name>
</gene>
<dbReference type="Pfam" id="PF06985">
    <property type="entry name" value="HET"/>
    <property type="match status" value="1"/>
</dbReference>
<evidence type="ECO:0000256" key="1">
    <source>
        <dbReference type="SAM" id="SignalP"/>
    </source>
</evidence>
<reference evidence="3 4" key="1">
    <citation type="journal article" date="2016" name="Nat. Commun.">
        <title>Ectomycorrhizal ecology is imprinted in the genome of the dominant symbiotic fungus Cenococcum geophilum.</title>
        <authorList>
            <consortium name="DOE Joint Genome Institute"/>
            <person name="Peter M."/>
            <person name="Kohler A."/>
            <person name="Ohm R.A."/>
            <person name="Kuo A."/>
            <person name="Krutzmann J."/>
            <person name="Morin E."/>
            <person name="Arend M."/>
            <person name="Barry K.W."/>
            <person name="Binder M."/>
            <person name="Choi C."/>
            <person name="Clum A."/>
            <person name="Copeland A."/>
            <person name="Grisel N."/>
            <person name="Haridas S."/>
            <person name="Kipfer T."/>
            <person name="LaButti K."/>
            <person name="Lindquist E."/>
            <person name="Lipzen A."/>
            <person name="Maire R."/>
            <person name="Meier B."/>
            <person name="Mihaltcheva S."/>
            <person name="Molinier V."/>
            <person name="Murat C."/>
            <person name="Poggeler S."/>
            <person name="Quandt C.A."/>
            <person name="Sperisen C."/>
            <person name="Tritt A."/>
            <person name="Tisserant E."/>
            <person name="Crous P.W."/>
            <person name="Henrissat B."/>
            <person name="Nehls U."/>
            <person name="Egli S."/>
            <person name="Spatafora J.W."/>
            <person name="Grigoriev I.V."/>
            <person name="Martin F.M."/>
        </authorList>
    </citation>
    <scope>NUCLEOTIDE SEQUENCE [LARGE SCALE GENOMIC DNA]</scope>
    <source>
        <strain evidence="3 4">CBS 459.81</strain>
    </source>
</reference>
<protein>
    <submittedName>
        <fullName evidence="3">HET-domain-containing protein</fullName>
    </submittedName>
</protein>
<keyword evidence="4" id="KW-1185">Reference proteome</keyword>
<dbReference type="OrthoDB" id="4161196at2759"/>
<evidence type="ECO:0000313" key="3">
    <source>
        <dbReference type="EMBL" id="OCK78682.1"/>
    </source>
</evidence>
<dbReference type="InterPro" id="IPR010730">
    <property type="entry name" value="HET"/>
</dbReference>
<evidence type="ECO:0000259" key="2">
    <source>
        <dbReference type="Pfam" id="PF06985"/>
    </source>
</evidence>
<organism evidence="3 4">
    <name type="scientific">Lepidopterella palustris CBS 459.81</name>
    <dbReference type="NCBI Taxonomy" id="1314670"/>
    <lineage>
        <taxon>Eukaryota</taxon>
        <taxon>Fungi</taxon>
        <taxon>Dikarya</taxon>
        <taxon>Ascomycota</taxon>
        <taxon>Pezizomycotina</taxon>
        <taxon>Dothideomycetes</taxon>
        <taxon>Pleosporomycetidae</taxon>
        <taxon>Mytilinidiales</taxon>
        <taxon>Argynnaceae</taxon>
        <taxon>Lepidopterella</taxon>
    </lineage>
</organism>
<name>A0A8E2E795_9PEZI</name>
<sequence length="493" mass="56009">MKRITNSPPISCVALLITNLCLTRPIAAARNVVIYFAAANRELPSYFALLRAWLERCNKDHKCKGAITNNSSLPTRVIDIGEASSDLLILRDSNEIDACSYVALSHCWGKPQPGDKQRICTHKGNWEERKVGFQVQDLPKTFQDAVEVTRQLGKRYLWIDSLCIVQSLEEGEGTEDWELESKRMEIVFSSAYCTLAASSAEGSHEGFLKQRPSSQPLQIRTEDGDRLYVSKEVDNFVEDMRDAPLNTRGWVLQERILSRRTIHFGAKQTYFECGEGVYCENFTHMKSPQRKEYFSMDPQFPDRLLKAGRIRTLEFIQGLFRDFSQRHLTNATDRAVAFSGLESRIAKAIDSKSIYGIPERLIHQSLLWQRPEHGKDLSFEGNQENALSAAEVANFMDCELKGEGTTDEISKERAGETEILKKGGGKIGWIRYDIMEDIPEFDVQRCIVVGRDWKTYYVLVVNPSSLKDEYTRIGTGAIDCSYLSRIDGKVRVV</sequence>
<proteinExistence type="predicted"/>
<accession>A0A8E2E795</accession>
<keyword evidence="1" id="KW-0732">Signal</keyword>
<evidence type="ECO:0000313" key="4">
    <source>
        <dbReference type="Proteomes" id="UP000250266"/>
    </source>
</evidence>
<dbReference type="PANTHER" id="PTHR33112">
    <property type="entry name" value="DOMAIN PROTEIN, PUTATIVE-RELATED"/>
    <property type="match status" value="1"/>
</dbReference>
<feature type="chain" id="PRO_5034800600" evidence="1">
    <location>
        <begin position="29"/>
        <end position="493"/>
    </location>
</feature>
<feature type="signal peptide" evidence="1">
    <location>
        <begin position="1"/>
        <end position="28"/>
    </location>
</feature>
<dbReference type="EMBL" id="KV745045">
    <property type="protein sequence ID" value="OCK78682.1"/>
    <property type="molecule type" value="Genomic_DNA"/>
</dbReference>
<dbReference type="PANTHER" id="PTHR33112:SF10">
    <property type="entry name" value="TOL"/>
    <property type="match status" value="1"/>
</dbReference>